<dbReference type="GO" id="GO:0005634">
    <property type="term" value="C:nucleus"/>
    <property type="evidence" value="ECO:0007669"/>
    <property type="project" value="TreeGrafter"/>
</dbReference>
<dbReference type="AlphaFoldDB" id="A0A9Q0MQF5"/>
<organism evidence="2 3">
    <name type="scientific">Pseudolycoriella hygida</name>
    <dbReference type="NCBI Taxonomy" id="35572"/>
    <lineage>
        <taxon>Eukaryota</taxon>
        <taxon>Metazoa</taxon>
        <taxon>Ecdysozoa</taxon>
        <taxon>Arthropoda</taxon>
        <taxon>Hexapoda</taxon>
        <taxon>Insecta</taxon>
        <taxon>Pterygota</taxon>
        <taxon>Neoptera</taxon>
        <taxon>Endopterygota</taxon>
        <taxon>Diptera</taxon>
        <taxon>Nematocera</taxon>
        <taxon>Sciaroidea</taxon>
        <taxon>Sciaridae</taxon>
        <taxon>Pseudolycoriella</taxon>
    </lineage>
</organism>
<proteinExistence type="predicted"/>
<evidence type="ECO:0000313" key="3">
    <source>
        <dbReference type="Proteomes" id="UP001151699"/>
    </source>
</evidence>
<dbReference type="Proteomes" id="UP001151699">
    <property type="component" value="Chromosome C"/>
</dbReference>
<keyword evidence="3" id="KW-1185">Reference proteome</keyword>
<dbReference type="GO" id="GO:0006357">
    <property type="term" value="P:regulation of transcription by RNA polymerase II"/>
    <property type="evidence" value="ECO:0007669"/>
    <property type="project" value="TreeGrafter"/>
</dbReference>
<dbReference type="InterPro" id="IPR006578">
    <property type="entry name" value="MADF-dom"/>
</dbReference>
<feature type="domain" description="MADF" evidence="1">
    <location>
        <begin position="46"/>
        <end position="133"/>
    </location>
</feature>
<dbReference type="EMBL" id="WJQU01000004">
    <property type="protein sequence ID" value="KAJ6636096.1"/>
    <property type="molecule type" value="Genomic_DNA"/>
</dbReference>
<evidence type="ECO:0000313" key="2">
    <source>
        <dbReference type="EMBL" id="KAJ6636096.1"/>
    </source>
</evidence>
<sequence length="205" mass="23805">SWRDLVKNGEHSRAERHIENERIKTASTKIFRSVFDSKGTKINEKSFISEIQSKRSLWDLSSPGYQRSSEKIMEWERVGNLFNITGAQASQKWVSLREKYRREKHKLSSEEELRGTKRWVLFNHLKFLDDGQPQSKILKLDDVSVEKPILKVELAPRNRVYNNTSIRASAINSNNQIQVSKTDGNEIMITKEVTLNTKKNLEGKC</sequence>
<protein>
    <recommendedName>
        <fullName evidence="1">MADF domain-containing protein</fullName>
    </recommendedName>
</protein>
<comment type="caution">
    <text evidence="2">The sequence shown here is derived from an EMBL/GenBank/DDBJ whole genome shotgun (WGS) entry which is preliminary data.</text>
</comment>
<feature type="non-terminal residue" evidence="2">
    <location>
        <position position="1"/>
    </location>
</feature>
<dbReference type="PANTHER" id="PTHR12243:SF67">
    <property type="entry name" value="COREPRESSOR OF PANGOLIN, ISOFORM A-RELATED"/>
    <property type="match status" value="1"/>
</dbReference>
<dbReference type="Pfam" id="PF10545">
    <property type="entry name" value="MADF_DNA_bdg"/>
    <property type="match status" value="1"/>
</dbReference>
<dbReference type="PROSITE" id="PS51029">
    <property type="entry name" value="MADF"/>
    <property type="match status" value="1"/>
</dbReference>
<evidence type="ECO:0000259" key="1">
    <source>
        <dbReference type="PROSITE" id="PS51029"/>
    </source>
</evidence>
<gene>
    <name evidence="2" type="ORF">Bhyg_14683</name>
</gene>
<dbReference type="InterPro" id="IPR039353">
    <property type="entry name" value="TF_Adf1"/>
</dbReference>
<accession>A0A9Q0MQF5</accession>
<dbReference type="PANTHER" id="PTHR12243">
    <property type="entry name" value="MADF DOMAIN TRANSCRIPTION FACTOR"/>
    <property type="match status" value="1"/>
</dbReference>
<dbReference type="OrthoDB" id="7783697at2759"/>
<dbReference type="SMART" id="SM00595">
    <property type="entry name" value="MADF"/>
    <property type="match status" value="1"/>
</dbReference>
<dbReference type="GO" id="GO:0005667">
    <property type="term" value="C:transcription regulator complex"/>
    <property type="evidence" value="ECO:0007669"/>
    <property type="project" value="TreeGrafter"/>
</dbReference>
<name>A0A9Q0MQF5_9DIPT</name>
<reference evidence="2" key="1">
    <citation type="submission" date="2022-07" db="EMBL/GenBank/DDBJ databases">
        <authorList>
            <person name="Trinca V."/>
            <person name="Uliana J.V.C."/>
            <person name="Torres T.T."/>
            <person name="Ward R.J."/>
            <person name="Monesi N."/>
        </authorList>
    </citation>
    <scope>NUCLEOTIDE SEQUENCE</scope>
    <source>
        <strain evidence="2">HSMRA1968</strain>
        <tissue evidence="2">Whole embryos</tissue>
    </source>
</reference>
<feature type="non-terminal residue" evidence="2">
    <location>
        <position position="205"/>
    </location>
</feature>